<accession>A0A0W8E440</accession>
<evidence type="ECO:0000313" key="2">
    <source>
        <dbReference type="EMBL" id="KUG03424.1"/>
    </source>
</evidence>
<reference evidence="2" key="1">
    <citation type="journal article" date="2015" name="Proc. Natl. Acad. Sci. U.S.A.">
        <title>Networks of energetic and metabolic interactions define dynamics in microbial communities.</title>
        <authorList>
            <person name="Embree M."/>
            <person name="Liu J.K."/>
            <person name="Al-Bassam M.M."/>
            <person name="Zengler K."/>
        </authorList>
    </citation>
    <scope>NUCLEOTIDE SEQUENCE</scope>
</reference>
<sequence length="47" mass="5317">MQSIILVIQIYAMSFIIAFFVAVMIKVLLFLIRYVSGATSKKPQDAH</sequence>
<feature type="transmembrane region" description="Helical" evidence="1">
    <location>
        <begin position="6"/>
        <end position="32"/>
    </location>
</feature>
<keyword evidence="1" id="KW-1133">Transmembrane helix</keyword>
<proteinExistence type="predicted"/>
<organism evidence="2">
    <name type="scientific">hydrocarbon metagenome</name>
    <dbReference type="NCBI Taxonomy" id="938273"/>
    <lineage>
        <taxon>unclassified sequences</taxon>
        <taxon>metagenomes</taxon>
        <taxon>ecological metagenomes</taxon>
    </lineage>
</organism>
<protein>
    <submittedName>
        <fullName evidence="2">Uncharacterized protein</fullName>
    </submittedName>
</protein>
<evidence type="ECO:0000256" key="1">
    <source>
        <dbReference type="SAM" id="Phobius"/>
    </source>
</evidence>
<name>A0A0W8E440_9ZZZZ</name>
<dbReference type="EMBL" id="LNQE01001882">
    <property type="protein sequence ID" value="KUG03424.1"/>
    <property type="molecule type" value="Genomic_DNA"/>
</dbReference>
<comment type="caution">
    <text evidence="2">The sequence shown here is derived from an EMBL/GenBank/DDBJ whole genome shotgun (WGS) entry which is preliminary data.</text>
</comment>
<dbReference type="AlphaFoldDB" id="A0A0W8E440"/>
<gene>
    <name evidence="2" type="ORF">ASZ90_019212</name>
</gene>
<keyword evidence="1" id="KW-0472">Membrane</keyword>
<keyword evidence="1" id="KW-0812">Transmembrane</keyword>